<evidence type="ECO:0000259" key="20">
    <source>
        <dbReference type="PROSITE" id="PS50885"/>
    </source>
</evidence>
<dbReference type="PROSITE" id="PS50113">
    <property type="entry name" value="PAC"/>
    <property type="match status" value="1"/>
</dbReference>
<keyword evidence="12 16" id="KW-1133">Transmembrane helix</keyword>
<dbReference type="FunFam" id="1.10.287.130:FF:000049">
    <property type="entry name" value="C4-dicarboxylate transport sensor protein DctB"/>
    <property type="match status" value="1"/>
</dbReference>
<feature type="domain" description="HAMP" evidence="20">
    <location>
        <begin position="363"/>
        <end position="415"/>
    </location>
</feature>
<dbReference type="GO" id="GO:0000155">
    <property type="term" value="F:phosphorelay sensor kinase activity"/>
    <property type="evidence" value="ECO:0007669"/>
    <property type="project" value="InterPro"/>
</dbReference>
<feature type="domain" description="PAC" evidence="19">
    <location>
        <begin position="487"/>
        <end position="539"/>
    </location>
</feature>
<dbReference type="AlphaFoldDB" id="A0A8D5FKQ7"/>
<feature type="transmembrane region" description="Helical" evidence="16">
    <location>
        <begin position="338"/>
        <end position="361"/>
    </location>
</feature>
<evidence type="ECO:0000259" key="19">
    <source>
        <dbReference type="PROSITE" id="PS50113"/>
    </source>
</evidence>
<dbReference type="SMART" id="SM00387">
    <property type="entry name" value="HATPase_c"/>
    <property type="match status" value="1"/>
</dbReference>
<dbReference type="Proteomes" id="UP000826725">
    <property type="component" value="Chromosome"/>
</dbReference>
<evidence type="ECO:0000313" key="22">
    <source>
        <dbReference type="Proteomes" id="UP000826725"/>
    </source>
</evidence>
<evidence type="ECO:0000259" key="18">
    <source>
        <dbReference type="PROSITE" id="PS50112"/>
    </source>
</evidence>
<evidence type="ECO:0000256" key="2">
    <source>
        <dbReference type="ARBA" id="ARBA00004429"/>
    </source>
</evidence>
<evidence type="ECO:0000256" key="10">
    <source>
        <dbReference type="ARBA" id="ARBA00022777"/>
    </source>
</evidence>
<dbReference type="Pfam" id="PF02518">
    <property type="entry name" value="HATPase_c"/>
    <property type="match status" value="1"/>
</dbReference>
<dbReference type="PROSITE" id="PS50109">
    <property type="entry name" value="HIS_KIN"/>
    <property type="match status" value="1"/>
</dbReference>
<evidence type="ECO:0000256" key="9">
    <source>
        <dbReference type="ARBA" id="ARBA00022741"/>
    </source>
</evidence>
<dbReference type="NCBIfam" id="TIGR00229">
    <property type="entry name" value="sensory_box"/>
    <property type="match status" value="1"/>
</dbReference>
<evidence type="ECO:0000256" key="1">
    <source>
        <dbReference type="ARBA" id="ARBA00000085"/>
    </source>
</evidence>
<dbReference type="GO" id="GO:0005886">
    <property type="term" value="C:plasma membrane"/>
    <property type="evidence" value="ECO:0007669"/>
    <property type="project" value="UniProtKB-SubCell"/>
</dbReference>
<dbReference type="PROSITE" id="PS50112">
    <property type="entry name" value="PAS"/>
    <property type="match status" value="1"/>
</dbReference>
<keyword evidence="13" id="KW-0902">Two-component regulatory system</keyword>
<evidence type="ECO:0000256" key="6">
    <source>
        <dbReference type="ARBA" id="ARBA00022553"/>
    </source>
</evidence>
<organism evidence="21 22">
    <name type="scientific">Desulfomarina profundi</name>
    <dbReference type="NCBI Taxonomy" id="2772557"/>
    <lineage>
        <taxon>Bacteria</taxon>
        <taxon>Pseudomonadati</taxon>
        <taxon>Thermodesulfobacteriota</taxon>
        <taxon>Desulfobulbia</taxon>
        <taxon>Desulfobulbales</taxon>
        <taxon>Desulfobulbaceae</taxon>
        <taxon>Desulfomarina</taxon>
    </lineage>
</organism>
<dbReference type="KEGG" id="dbk:DGMP_01830"/>
<dbReference type="InterPro" id="IPR003661">
    <property type="entry name" value="HisK_dim/P_dom"/>
</dbReference>
<keyword evidence="11" id="KW-0067">ATP-binding</keyword>
<dbReference type="PANTHER" id="PTHR43065:SF46">
    <property type="entry name" value="C4-DICARBOXYLATE TRANSPORT SENSOR PROTEIN DCTB"/>
    <property type="match status" value="1"/>
</dbReference>
<evidence type="ECO:0000256" key="11">
    <source>
        <dbReference type="ARBA" id="ARBA00022840"/>
    </source>
</evidence>
<comment type="catalytic activity">
    <reaction evidence="1">
        <text>ATP + protein L-histidine = ADP + protein N-phospho-L-histidine.</text>
        <dbReference type="EC" id="2.7.13.3"/>
    </reaction>
</comment>
<dbReference type="SMART" id="SM00304">
    <property type="entry name" value="HAMP"/>
    <property type="match status" value="1"/>
</dbReference>
<keyword evidence="6" id="KW-0597">Phosphoprotein</keyword>
<gene>
    <name evidence="21" type="ORF">DGMP_01830</name>
</gene>
<dbReference type="PROSITE" id="PS50885">
    <property type="entry name" value="HAMP"/>
    <property type="match status" value="1"/>
</dbReference>
<dbReference type="InterPro" id="IPR005467">
    <property type="entry name" value="His_kinase_dom"/>
</dbReference>
<dbReference type="CDD" id="cd00082">
    <property type="entry name" value="HisKA"/>
    <property type="match status" value="1"/>
</dbReference>
<evidence type="ECO:0000256" key="7">
    <source>
        <dbReference type="ARBA" id="ARBA00022679"/>
    </source>
</evidence>
<dbReference type="InterPro" id="IPR003594">
    <property type="entry name" value="HATPase_dom"/>
</dbReference>
<dbReference type="CDD" id="cd06225">
    <property type="entry name" value="HAMP"/>
    <property type="match status" value="1"/>
</dbReference>
<evidence type="ECO:0000259" key="17">
    <source>
        <dbReference type="PROSITE" id="PS50109"/>
    </source>
</evidence>
<evidence type="ECO:0000256" key="12">
    <source>
        <dbReference type="ARBA" id="ARBA00022989"/>
    </source>
</evidence>
<keyword evidence="14 16" id="KW-0472">Membrane</keyword>
<dbReference type="RefSeq" id="WP_228855715.1">
    <property type="nucleotide sequence ID" value="NZ_AP024086.1"/>
</dbReference>
<dbReference type="InterPro" id="IPR003660">
    <property type="entry name" value="HAMP_dom"/>
</dbReference>
<proteinExistence type="predicted"/>
<dbReference type="PIRSF" id="PIRSF037119">
    <property type="entry name" value="STHK_PgtB"/>
    <property type="match status" value="1"/>
</dbReference>
<reference evidence="21" key="1">
    <citation type="submission" date="2020-09" db="EMBL/GenBank/DDBJ databases">
        <title>Desulfogranum mesoprofundum gen. nov., sp. nov., a novel mesophilic, sulfate-reducing chemolithoautotroph isolated from a deep-sea hydrothermal vent chimney in the Suiyo Seamount.</title>
        <authorList>
            <person name="Hashimoto Y."/>
            <person name="Nakagawa S."/>
        </authorList>
    </citation>
    <scope>NUCLEOTIDE SEQUENCE</scope>
    <source>
        <strain evidence="21">KT2</strain>
    </source>
</reference>
<dbReference type="GO" id="GO:0005524">
    <property type="term" value="F:ATP binding"/>
    <property type="evidence" value="ECO:0007669"/>
    <property type="project" value="UniProtKB-KW"/>
</dbReference>
<dbReference type="InterPro" id="IPR000700">
    <property type="entry name" value="PAS-assoc_C"/>
</dbReference>
<feature type="transmembrane region" description="Helical" evidence="16">
    <location>
        <begin position="17"/>
        <end position="39"/>
    </location>
</feature>
<dbReference type="SMART" id="SM00091">
    <property type="entry name" value="PAS"/>
    <property type="match status" value="1"/>
</dbReference>
<evidence type="ECO:0000256" key="15">
    <source>
        <dbReference type="ARBA" id="ARBA00073143"/>
    </source>
</evidence>
<evidence type="ECO:0000256" key="16">
    <source>
        <dbReference type="SAM" id="Phobius"/>
    </source>
</evidence>
<evidence type="ECO:0000256" key="8">
    <source>
        <dbReference type="ARBA" id="ARBA00022692"/>
    </source>
</evidence>
<keyword evidence="4" id="KW-1003">Cell membrane</keyword>
<dbReference type="CDD" id="cd00130">
    <property type="entry name" value="PAS"/>
    <property type="match status" value="1"/>
</dbReference>
<feature type="domain" description="PAS" evidence="18">
    <location>
        <begin position="414"/>
        <end position="484"/>
    </location>
</feature>
<evidence type="ECO:0000256" key="13">
    <source>
        <dbReference type="ARBA" id="ARBA00023012"/>
    </source>
</evidence>
<accession>A0A8D5FKQ7</accession>
<keyword evidence="5" id="KW-0997">Cell inner membrane</keyword>
<dbReference type="Pfam" id="PF00512">
    <property type="entry name" value="HisKA"/>
    <property type="match status" value="1"/>
</dbReference>
<keyword evidence="9" id="KW-0547">Nucleotide-binding</keyword>
<sequence>MKIISLKTFPATIWTRLLLAFSTIAMITIIVGILSMLIFKHSEKLFQSIAKQHVQEVIQVTDFTKIGGEIIAVAPRLLSAPNDRVRTVIQRDIQSLLSRINNQIVLLNTASTGLKKELRKLASELRKNLEALQISVTSKLELERELNKKTERLRWLYADLIDEVDPLNQDYKYNFDAELEKLVDAVKERKSKISPDRLQANRHSKETIETIRSNGILLISLMIQVSTSNDFDQIKNLTSLSGDAITLLRYDINNLPGDASTLTLKQILDEIFFLAQGPHSIFSIRNRILGGGIQSRNILAKNNFFISKLKNIINEIINSTQQETLAAMNRSNQTMKKAGWLLAGMVCLSLLIAGSVLWFYVRGSIVARLATLGKSMEAIAEGDLTYAVPEAGNDEIGRMAAALRIFRDTALTVEETNAKAIIDNAAVGLVIANPDGIIHFFNPMAVSLFTVDEKDMIGGSLYTIVDKKDRDSFITSCDAILRNKKDSTRQFTFTGQKSDGMTFPIDISISRVRQRKRSRLMITVHDVTEREQAQQLLKKRVREKTDHLSRINIRLRQEIQERRKVQNELVQAGKLAALGQLSAGIAHEMNQPLSAMRYYLHNAKKLLEKGAIDIHEKNLEKIGELIERMAKMISHLKTFSRWRTNRLKPVDIATVLDRALTLLTVKIENNGVDVMRKTATDSIAVYADSIRLEQVFVNVISNAIDAVSNNEHGKKKIIIELTETSDSVVTGIIDNGMGIEPENMQTVFDPFFTTKEAGKGLGLGLSISYNIIKGFGGSIVASQDENGFTRFSISLQKTRM</sequence>
<dbReference type="EC" id="2.7.13.3" evidence="3"/>
<dbReference type="Pfam" id="PF13426">
    <property type="entry name" value="PAS_9"/>
    <property type="match status" value="1"/>
</dbReference>
<evidence type="ECO:0000256" key="14">
    <source>
        <dbReference type="ARBA" id="ARBA00023136"/>
    </source>
</evidence>
<keyword evidence="10" id="KW-0418">Kinase</keyword>
<dbReference type="EMBL" id="AP024086">
    <property type="protein sequence ID" value="BCL59490.1"/>
    <property type="molecule type" value="Genomic_DNA"/>
</dbReference>
<dbReference type="SMART" id="SM00388">
    <property type="entry name" value="HisKA"/>
    <property type="match status" value="1"/>
</dbReference>
<evidence type="ECO:0000256" key="5">
    <source>
        <dbReference type="ARBA" id="ARBA00022519"/>
    </source>
</evidence>
<dbReference type="InterPro" id="IPR017116">
    <property type="entry name" value="Sig_transdc_His_kinase_PgtB"/>
</dbReference>
<evidence type="ECO:0000256" key="4">
    <source>
        <dbReference type="ARBA" id="ARBA00022475"/>
    </source>
</evidence>
<evidence type="ECO:0000313" key="21">
    <source>
        <dbReference type="EMBL" id="BCL59490.1"/>
    </source>
</evidence>
<evidence type="ECO:0000256" key="3">
    <source>
        <dbReference type="ARBA" id="ARBA00012438"/>
    </source>
</evidence>
<comment type="subcellular location">
    <subcellularLocation>
        <location evidence="2">Cell inner membrane</location>
        <topology evidence="2">Multi-pass membrane protein</topology>
    </subcellularLocation>
</comment>
<keyword evidence="7" id="KW-0808">Transferase</keyword>
<name>A0A8D5FKQ7_9BACT</name>
<protein>
    <recommendedName>
        <fullName evidence="15">C4-dicarboxylate transport sensor protein DctB</fullName>
        <ecNumber evidence="3">2.7.13.3</ecNumber>
    </recommendedName>
</protein>
<keyword evidence="22" id="KW-1185">Reference proteome</keyword>
<feature type="domain" description="Histidine kinase" evidence="17">
    <location>
        <begin position="584"/>
        <end position="799"/>
    </location>
</feature>
<dbReference type="PANTHER" id="PTHR43065">
    <property type="entry name" value="SENSOR HISTIDINE KINASE"/>
    <property type="match status" value="1"/>
</dbReference>
<dbReference type="InterPro" id="IPR000014">
    <property type="entry name" value="PAS"/>
</dbReference>
<keyword evidence="8 16" id="KW-0812">Transmembrane</keyword>
<dbReference type="Pfam" id="PF00672">
    <property type="entry name" value="HAMP"/>
    <property type="match status" value="1"/>
</dbReference>